<dbReference type="AlphaFoldDB" id="A0A6C0CMZ0"/>
<name>A0A6C0CMZ0_9ZZZZ</name>
<protein>
    <submittedName>
        <fullName evidence="1">Uncharacterized protein</fullName>
    </submittedName>
</protein>
<sequence>MESTISKRGPLVVEYNGRLFIEHCYIITEKNIENMLEKIKDIPYTRVEQTTETSFELKI</sequence>
<proteinExistence type="predicted"/>
<reference evidence="1" key="1">
    <citation type="journal article" date="2020" name="Nature">
        <title>Giant virus diversity and host interactions through global metagenomics.</title>
        <authorList>
            <person name="Schulz F."/>
            <person name="Roux S."/>
            <person name="Paez-Espino D."/>
            <person name="Jungbluth S."/>
            <person name="Walsh D.A."/>
            <person name="Denef V.J."/>
            <person name="McMahon K.D."/>
            <person name="Konstantinidis K.T."/>
            <person name="Eloe-Fadrosh E.A."/>
            <person name="Kyrpides N.C."/>
            <person name="Woyke T."/>
        </authorList>
    </citation>
    <scope>NUCLEOTIDE SEQUENCE</scope>
    <source>
        <strain evidence="1">GVMAG-M-3300021389-45</strain>
    </source>
</reference>
<dbReference type="EMBL" id="MN739457">
    <property type="protein sequence ID" value="QHT05587.1"/>
    <property type="molecule type" value="Genomic_DNA"/>
</dbReference>
<accession>A0A6C0CMZ0</accession>
<organism evidence="1">
    <name type="scientific">viral metagenome</name>
    <dbReference type="NCBI Taxonomy" id="1070528"/>
    <lineage>
        <taxon>unclassified sequences</taxon>
        <taxon>metagenomes</taxon>
        <taxon>organismal metagenomes</taxon>
    </lineage>
</organism>
<evidence type="ECO:0000313" key="1">
    <source>
        <dbReference type="EMBL" id="QHT05587.1"/>
    </source>
</evidence>